<organism evidence="1 2">
    <name type="scientific">Streptosporangium oxazolinicum</name>
    <dbReference type="NCBI Taxonomy" id="909287"/>
    <lineage>
        <taxon>Bacteria</taxon>
        <taxon>Bacillati</taxon>
        <taxon>Actinomycetota</taxon>
        <taxon>Actinomycetes</taxon>
        <taxon>Streptosporangiales</taxon>
        <taxon>Streptosporangiaceae</taxon>
        <taxon>Streptosporangium</taxon>
    </lineage>
</organism>
<name>A0ABP8B3F3_9ACTN</name>
<accession>A0ABP8B3F3</accession>
<reference evidence="2" key="1">
    <citation type="journal article" date="2019" name="Int. J. Syst. Evol. Microbiol.">
        <title>The Global Catalogue of Microorganisms (GCM) 10K type strain sequencing project: providing services to taxonomists for standard genome sequencing and annotation.</title>
        <authorList>
            <consortium name="The Broad Institute Genomics Platform"/>
            <consortium name="The Broad Institute Genome Sequencing Center for Infectious Disease"/>
            <person name="Wu L."/>
            <person name="Ma J."/>
        </authorList>
    </citation>
    <scope>NUCLEOTIDE SEQUENCE [LARGE SCALE GENOMIC DNA]</scope>
    <source>
        <strain evidence="2">JCM 17388</strain>
    </source>
</reference>
<dbReference type="Proteomes" id="UP001501251">
    <property type="component" value="Unassembled WGS sequence"/>
</dbReference>
<dbReference type="EMBL" id="BAABAQ010000008">
    <property type="protein sequence ID" value="GAA4196971.1"/>
    <property type="molecule type" value="Genomic_DNA"/>
</dbReference>
<protein>
    <submittedName>
        <fullName evidence="1">Uncharacterized protein</fullName>
    </submittedName>
</protein>
<keyword evidence="2" id="KW-1185">Reference proteome</keyword>
<comment type="caution">
    <text evidence="1">The sequence shown here is derived from an EMBL/GenBank/DDBJ whole genome shotgun (WGS) entry which is preliminary data.</text>
</comment>
<proteinExistence type="predicted"/>
<evidence type="ECO:0000313" key="2">
    <source>
        <dbReference type="Proteomes" id="UP001501251"/>
    </source>
</evidence>
<evidence type="ECO:0000313" key="1">
    <source>
        <dbReference type="EMBL" id="GAA4196971.1"/>
    </source>
</evidence>
<sequence length="54" mass="5638">MVPGRGSSGWIIGGPPFLSPTVVDASDRLARDPGPGAGGRTALWHGDRYLPIPR</sequence>
<gene>
    <name evidence="1" type="ORF">GCM10022252_45140</name>
</gene>